<sequence>MALLLHLLLHCTTTLLIANALVLTGDEAKSKGGFPIPLGDDVDGVELPLEVEQEVVASSQHSMPPAWLFDAPPAPPPPPPSSSKHRSGNHKTILKHPASTNGFHKLSSHGHRSCSVEIVNQVPGICQSMPMGSACVTDDYMVIYTDANCSAQ</sequence>
<reference evidence="3 4" key="1">
    <citation type="journal article" date="2007" name="Nature">
        <title>Evolution of genes and genomes on the Drosophila phylogeny.</title>
        <authorList>
            <consortium name="Drosophila 12 Genomes Consortium"/>
            <person name="Clark A.G."/>
            <person name="Eisen M.B."/>
            <person name="Smith D.R."/>
            <person name="Bergman C.M."/>
            <person name="Oliver B."/>
            <person name="Markow T.A."/>
            <person name="Kaufman T.C."/>
            <person name="Kellis M."/>
            <person name="Gelbart W."/>
            <person name="Iyer V.N."/>
            <person name="Pollard D.A."/>
            <person name="Sackton T.B."/>
            <person name="Larracuente A.M."/>
            <person name="Singh N.D."/>
            <person name="Abad J.P."/>
            <person name="Abt D.N."/>
            <person name="Adryan B."/>
            <person name="Aguade M."/>
            <person name="Akashi H."/>
            <person name="Anderson W.W."/>
            <person name="Aquadro C.F."/>
            <person name="Ardell D.H."/>
            <person name="Arguello R."/>
            <person name="Artieri C.G."/>
            <person name="Barbash D.A."/>
            <person name="Barker D."/>
            <person name="Barsanti P."/>
            <person name="Batterham P."/>
            <person name="Batzoglou S."/>
            <person name="Begun D."/>
            <person name="Bhutkar A."/>
            <person name="Blanco E."/>
            <person name="Bosak S.A."/>
            <person name="Bradley R.K."/>
            <person name="Brand A.D."/>
            <person name="Brent M.R."/>
            <person name="Brooks A.N."/>
            <person name="Brown R.H."/>
            <person name="Butlin R.K."/>
            <person name="Caggese C."/>
            <person name="Calvi B.R."/>
            <person name="Bernardo de Carvalho A."/>
            <person name="Caspi A."/>
            <person name="Castrezana S."/>
            <person name="Celniker S.E."/>
            <person name="Chang J.L."/>
            <person name="Chapple C."/>
            <person name="Chatterji S."/>
            <person name="Chinwalla A."/>
            <person name="Civetta A."/>
            <person name="Clifton S.W."/>
            <person name="Comeron J.M."/>
            <person name="Costello J.C."/>
            <person name="Coyne J.A."/>
            <person name="Daub J."/>
            <person name="David R.G."/>
            <person name="Delcher A.L."/>
            <person name="Delehaunty K."/>
            <person name="Do C.B."/>
            <person name="Ebling H."/>
            <person name="Edwards K."/>
            <person name="Eickbush T."/>
            <person name="Evans J.D."/>
            <person name="Filipski A."/>
            <person name="Findeiss S."/>
            <person name="Freyhult E."/>
            <person name="Fulton L."/>
            <person name="Fulton R."/>
            <person name="Garcia A.C."/>
            <person name="Gardiner A."/>
            <person name="Garfield D.A."/>
            <person name="Garvin B.E."/>
            <person name="Gibson G."/>
            <person name="Gilbert D."/>
            <person name="Gnerre S."/>
            <person name="Godfrey J."/>
            <person name="Good R."/>
            <person name="Gotea V."/>
            <person name="Gravely B."/>
            <person name="Greenberg A.J."/>
            <person name="Griffiths-Jones S."/>
            <person name="Gross S."/>
            <person name="Guigo R."/>
            <person name="Gustafson E.A."/>
            <person name="Haerty W."/>
            <person name="Hahn M.W."/>
            <person name="Halligan D.L."/>
            <person name="Halpern A.L."/>
            <person name="Halter G.M."/>
            <person name="Han M.V."/>
            <person name="Heger A."/>
            <person name="Hillier L."/>
            <person name="Hinrichs A.S."/>
            <person name="Holmes I."/>
            <person name="Hoskins R.A."/>
            <person name="Hubisz M.J."/>
            <person name="Hultmark D."/>
            <person name="Huntley M.A."/>
            <person name="Jaffe D.B."/>
            <person name="Jagadeeshan S."/>
            <person name="Jeck W.R."/>
            <person name="Johnson J."/>
            <person name="Jones C.D."/>
            <person name="Jordan W.C."/>
            <person name="Karpen G.H."/>
            <person name="Kataoka E."/>
            <person name="Keightley P.D."/>
            <person name="Kheradpour P."/>
            <person name="Kirkness E.F."/>
            <person name="Koerich L.B."/>
            <person name="Kristiansen K."/>
            <person name="Kudrna D."/>
            <person name="Kulathinal R.J."/>
            <person name="Kumar S."/>
            <person name="Kwok R."/>
            <person name="Lander E."/>
            <person name="Langley C.H."/>
            <person name="Lapoint R."/>
            <person name="Lazzaro B.P."/>
            <person name="Lee S.J."/>
            <person name="Levesque L."/>
            <person name="Li R."/>
            <person name="Lin C.F."/>
            <person name="Lin M.F."/>
            <person name="Lindblad-Toh K."/>
            <person name="Llopart A."/>
            <person name="Long M."/>
            <person name="Low L."/>
            <person name="Lozovsky E."/>
            <person name="Lu J."/>
            <person name="Luo M."/>
            <person name="Machado C.A."/>
            <person name="Makalowski W."/>
            <person name="Marzo M."/>
            <person name="Matsuda M."/>
            <person name="Matzkin L."/>
            <person name="McAllister B."/>
            <person name="McBride C.S."/>
            <person name="McKernan B."/>
            <person name="McKernan K."/>
            <person name="Mendez-Lago M."/>
            <person name="Minx P."/>
            <person name="Mollenhauer M.U."/>
            <person name="Montooth K."/>
            <person name="Mount S.M."/>
            <person name="Mu X."/>
            <person name="Myers E."/>
            <person name="Negre B."/>
            <person name="Newfeld S."/>
            <person name="Nielsen R."/>
            <person name="Noor M.A."/>
            <person name="O'Grady P."/>
            <person name="Pachter L."/>
            <person name="Papaceit M."/>
            <person name="Parisi M.J."/>
            <person name="Parisi M."/>
            <person name="Parts L."/>
            <person name="Pedersen J.S."/>
            <person name="Pesole G."/>
            <person name="Phillippy A.M."/>
            <person name="Ponting C.P."/>
            <person name="Pop M."/>
            <person name="Porcelli D."/>
            <person name="Powell J.R."/>
            <person name="Prohaska S."/>
            <person name="Pruitt K."/>
            <person name="Puig M."/>
            <person name="Quesneville H."/>
            <person name="Ram K.R."/>
            <person name="Rand D."/>
            <person name="Rasmussen M.D."/>
            <person name="Reed L.K."/>
            <person name="Reenan R."/>
            <person name="Reily A."/>
            <person name="Remington K.A."/>
            <person name="Rieger T.T."/>
            <person name="Ritchie M.G."/>
            <person name="Robin C."/>
            <person name="Rogers Y.H."/>
            <person name="Rohde C."/>
            <person name="Rozas J."/>
            <person name="Rubenfield M.J."/>
            <person name="Ruiz A."/>
            <person name="Russo S."/>
            <person name="Salzberg S.L."/>
            <person name="Sanchez-Gracia A."/>
            <person name="Saranga D.J."/>
            <person name="Sato H."/>
            <person name="Schaeffer S.W."/>
            <person name="Schatz M.C."/>
            <person name="Schlenke T."/>
            <person name="Schwartz R."/>
            <person name="Segarra C."/>
            <person name="Singh R.S."/>
            <person name="Sirot L."/>
            <person name="Sirota M."/>
            <person name="Sisneros N.B."/>
            <person name="Smith C.D."/>
            <person name="Smith T.F."/>
            <person name="Spieth J."/>
            <person name="Stage D.E."/>
            <person name="Stark A."/>
            <person name="Stephan W."/>
            <person name="Strausberg R.L."/>
            <person name="Strempel S."/>
            <person name="Sturgill D."/>
            <person name="Sutton G."/>
            <person name="Sutton G.G."/>
            <person name="Tao W."/>
            <person name="Teichmann S."/>
            <person name="Tobari Y.N."/>
            <person name="Tomimura Y."/>
            <person name="Tsolas J.M."/>
            <person name="Valente V.L."/>
            <person name="Venter E."/>
            <person name="Venter J.C."/>
            <person name="Vicario S."/>
            <person name="Vieira F.G."/>
            <person name="Vilella A.J."/>
            <person name="Villasante A."/>
            <person name="Walenz B."/>
            <person name="Wang J."/>
            <person name="Wasserman M."/>
            <person name="Watts T."/>
            <person name="Wilson D."/>
            <person name="Wilson R.K."/>
            <person name="Wing R.A."/>
            <person name="Wolfner M.F."/>
            <person name="Wong A."/>
            <person name="Wong G.K."/>
            <person name="Wu C.I."/>
            <person name="Wu G."/>
            <person name="Yamamoto D."/>
            <person name="Yang H.P."/>
            <person name="Yang S.P."/>
            <person name="Yorke J.A."/>
            <person name="Yoshida K."/>
            <person name="Zdobnov E."/>
            <person name="Zhang P."/>
            <person name="Zhang Y."/>
            <person name="Zimin A.V."/>
            <person name="Baldwin J."/>
            <person name="Abdouelleil A."/>
            <person name="Abdulkadir J."/>
            <person name="Abebe A."/>
            <person name="Abera B."/>
            <person name="Abreu J."/>
            <person name="Acer S.C."/>
            <person name="Aftuck L."/>
            <person name="Alexander A."/>
            <person name="An P."/>
            <person name="Anderson E."/>
            <person name="Anderson S."/>
            <person name="Arachi H."/>
            <person name="Azer M."/>
            <person name="Bachantsang P."/>
            <person name="Barry A."/>
            <person name="Bayul T."/>
            <person name="Berlin A."/>
            <person name="Bessette D."/>
            <person name="Bloom T."/>
            <person name="Blye J."/>
            <person name="Boguslavskiy L."/>
            <person name="Bonnet C."/>
            <person name="Boukhgalter B."/>
            <person name="Bourzgui I."/>
            <person name="Brown A."/>
            <person name="Cahill P."/>
            <person name="Channer S."/>
            <person name="Cheshatsang Y."/>
            <person name="Chuda L."/>
            <person name="Citroen M."/>
            <person name="Collymore A."/>
            <person name="Cooke P."/>
            <person name="Costello M."/>
            <person name="D'Aco K."/>
            <person name="Daza R."/>
            <person name="De Haan G."/>
            <person name="DeGray S."/>
            <person name="DeMaso C."/>
            <person name="Dhargay N."/>
            <person name="Dooley K."/>
            <person name="Dooley E."/>
            <person name="Doricent M."/>
            <person name="Dorje P."/>
            <person name="Dorjee K."/>
            <person name="Dupes A."/>
            <person name="Elong R."/>
            <person name="Falk J."/>
            <person name="Farina A."/>
            <person name="Faro S."/>
            <person name="Ferguson D."/>
            <person name="Fisher S."/>
            <person name="Foley C.D."/>
            <person name="Franke A."/>
            <person name="Friedrich D."/>
            <person name="Gadbois L."/>
            <person name="Gearin G."/>
            <person name="Gearin C.R."/>
            <person name="Giannoukos G."/>
            <person name="Goode T."/>
            <person name="Graham J."/>
            <person name="Grandbois E."/>
            <person name="Grewal S."/>
            <person name="Gyaltsen K."/>
            <person name="Hafez N."/>
            <person name="Hagos B."/>
            <person name="Hall J."/>
            <person name="Henson C."/>
            <person name="Hollinger A."/>
            <person name="Honan T."/>
            <person name="Huard M.D."/>
            <person name="Hughes L."/>
            <person name="Hurhula B."/>
            <person name="Husby M.E."/>
            <person name="Kamat A."/>
            <person name="Kanga B."/>
            <person name="Kashin S."/>
            <person name="Khazanovich D."/>
            <person name="Kisner P."/>
            <person name="Lance K."/>
            <person name="Lara M."/>
            <person name="Lee W."/>
            <person name="Lennon N."/>
            <person name="Letendre F."/>
            <person name="LeVine R."/>
            <person name="Lipovsky A."/>
            <person name="Liu X."/>
            <person name="Liu J."/>
            <person name="Liu S."/>
            <person name="Lokyitsang T."/>
            <person name="Lokyitsang Y."/>
            <person name="Lubonja R."/>
            <person name="Lui A."/>
            <person name="MacDonald P."/>
            <person name="Magnisalis V."/>
            <person name="Maru K."/>
            <person name="Matthews C."/>
            <person name="McCusker W."/>
            <person name="McDonough S."/>
            <person name="Mehta T."/>
            <person name="Meldrim J."/>
            <person name="Meneus L."/>
            <person name="Mihai O."/>
            <person name="Mihalev A."/>
            <person name="Mihova T."/>
            <person name="Mittelman R."/>
            <person name="Mlenga V."/>
            <person name="Montmayeur A."/>
            <person name="Mulrain L."/>
            <person name="Navidi A."/>
            <person name="Naylor J."/>
            <person name="Negash T."/>
            <person name="Nguyen T."/>
            <person name="Nguyen N."/>
            <person name="Nicol R."/>
            <person name="Norbu C."/>
            <person name="Norbu N."/>
            <person name="Novod N."/>
            <person name="O'Neill B."/>
            <person name="Osman S."/>
            <person name="Markiewicz E."/>
            <person name="Oyono O.L."/>
            <person name="Patti C."/>
            <person name="Phunkhang P."/>
            <person name="Pierre F."/>
            <person name="Priest M."/>
            <person name="Raghuraman S."/>
            <person name="Rege F."/>
            <person name="Reyes R."/>
            <person name="Rise C."/>
            <person name="Rogov P."/>
            <person name="Ross K."/>
            <person name="Ryan E."/>
            <person name="Settipalli S."/>
            <person name="Shea T."/>
            <person name="Sherpa N."/>
            <person name="Shi L."/>
            <person name="Shih D."/>
            <person name="Sparrow T."/>
            <person name="Spaulding J."/>
            <person name="Stalker J."/>
            <person name="Stange-Thomann N."/>
            <person name="Stavropoulos S."/>
            <person name="Stone C."/>
            <person name="Strader C."/>
            <person name="Tesfaye S."/>
            <person name="Thomson T."/>
            <person name="Thoulutsang Y."/>
            <person name="Thoulutsang D."/>
            <person name="Topham K."/>
            <person name="Topping I."/>
            <person name="Tsamla T."/>
            <person name="Vassiliev H."/>
            <person name="Vo A."/>
            <person name="Wangchuk T."/>
            <person name="Wangdi T."/>
            <person name="Weiand M."/>
            <person name="Wilkinson J."/>
            <person name="Wilson A."/>
            <person name="Yadav S."/>
            <person name="Young G."/>
            <person name="Yu Q."/>
            <person name="Zembek L."/>
            <person name="Zhong D."/>
            <person name="Zimmer A."/>
            <person name="Zwirko Z."/>
            <person name="Jaffe D.B."/>
            <person name="Alvarez P."/>
            <person name="Brockman W."/>
            <person name="Butler J."/>
            <person name="Chin C."/>
            <person name="Gnerre S."/>
            <person name="Grabherr M."/>
            <person name="Kleber M."/>
            <person name="Mauceli E."/>
            <person name="MacCallum I."/>
        </authorList>
    </citation>
    <scope>NUCLEOTIDE SEQUENCE [LARGE SCALE GENOMIC DNA]</scope>
    <source>
        <strain evidence="4">Tucson 14024-0371.13</strain>
    </source>
</reference>
<feature type="signal peptide" evidence="2">
    <location>
        <begin position="1"/>
        <end position="20"/>
    </location>
</feature>
<dbReference type="STRING" id="7217.B3M7Q4"/>
<dbReference type="OrthoDB" id="7915731at2759"/>
<name>B3M7Q4_DROAN</name>
<evidence type="ECO:0000256" key="2">
    <source>
        <dbReference type="SAM" id="SignalP"/>
    </source>
</evidence>
<proteinExistence type="predicted"/>
<accession>B3M7Q4</accession>
<feature type="compositionally biased region" description="Basic residues" evidence="1">
    <location>
        <begin position="83"/>
        <end position="94"/>
    </location>
</feature>
<organism evidence="3 4">
    <name type="scientific">Drosophila ananassae</name>
    <name type="common">Fruit fly</name>
    <dbReference type="NCBI Taxonomy" id="7217"/>
    <lineage>
        <taxon>Eukaryota</taxon>
        <taxon>Metazoa</taxon>
        <taxon>Ecdysozoa</taxon>
        <taxon>Arthropoda</taxon>
        <taxon>Hexapoda</taxon>
        <taxon>Insecta</taxon>
        <taxon>Pterygota</taxon>
        <taxon>Neoptera</taxon>
        <taxon>Endopterygota</taxon>
        <taxon>Diptera</taxon>
        <taxon>Brachycera</taxon>
        <taxon>Muscomorpha</taxon>
        <taxon>Ephydroidea</taxon>
        <taxon>Drosophilidae</taxon>
        <taxon>Drosophila</taxon>
        <taxon>Sophophora</taxon>
    </lineage>
</organism>
<evidence type="ECO:0000313" key="4">
    <source>
        <dbReference type="Proteomes" id="UP000007801"/>
    </source>
</evidence>
<dbReference type="GeneID" id="6506297"/>
<keyword evidence="2" id="KW-0732">Signal</keyword>
<feature type="chain" id="PRO_5002790222" evidence="2">
    <location>
        <begin position="21"/>
        <end position="152"/>
    </location>
</feature>
<evidence type="ECO:0000256" key="1">
    <source>
        <dbReference type="SAM" id="MobiDB-lite"/>
    </source>
</evidence>
<dbReference type="PhylomeDB" id="B3M7Q4"/>
<feature type="compositionally biased region" description="Pro residues" evidence="1">
    <location>
        <begin position="72"/>
        <end position="81"/>
    </location>
</feature>
<dbReference type="Proteomes" id="UP000007801">
    <property type="component" value="Unassembled WGS sequence"/>
</dbReference>
<dbReference type="KEGG" id="dan:6506297"/>
<evidence type="ECO:0000313" key="3">
    <source>
        <dbReference type="EMBL" id="EDV40982.1"/>
    </source>
</evidence>
<dbReference type="AlphaFoldDB" id="B3M7Q4"/>
<dbReference type="OMA" id="SHGHRSC"/>
<feature type="region of interest" description="Disordered" evidence="1">
    <location>
        <begin position="66"/>
        <end position="96"/>
    </location>
</feature>
<dbReference type="EMBL" id="CH902618">
    <property type="protein sequence ID" value="EDV40982.1"/>
    <property type="molecule type" value="Genomic_DNA"/>
</dbReference>
<dbReference type="HOGENOM" id="CLU_113863_0_0_1"/>
<keyword evidence="4" id="KW-1185">Reference proteome</keyword>
<gene>
    <name evidence="3" type="primary">Dana\GF23656</name>
    <name evidence="3" type="synonym">dana_GLEANR_8439</name>
    <name evidence="3" type="ORF">GF23656</name>
</gene>
<dbReference type="InParanoid" id="B3M7Q4"/>
<protein>
    <submittedName>
        <fullName evidence="3">Uncharacterized protein</fullName>
    </submittedName>
</protein>